<dbReference type="FunFam" id="3.30.160.20:FF:000004">
    <property type="entry name" value="Peptide chain release factor 1"/>
    <property type="match status" value="1"/>
</dbReference>
<dbReference type="STRING" id="1802579.A2310_03635"/>
<comment type="caution">
    <text evidence="10">The sequence shown here is derived from an EMBL/GenBank/DDBJ whole genome shotgun (WGS) entry which is preliminary data.</text>
</comment>
<comment type="subcellular location">
    <subcellularLocation>
        <location evidence="2 8">Cytoplasm</location>
    </subcellularLocation>
</comment>
<dbReference type="PANTHER" id="PTHR43804">
    <property type="entry name" value="LD18447P"/>
    <property type="match status" value="1"/>
</dbReference>
<dbReference type="Gene3D" id="3.30.70.1660">
    <property type="match status" value="1"/>
</dbReference>
<gene>
    <name evidence="8" type="primary">prfA</name>
    <name evidence="10" type="ORF">A2310_03635</name>
</gene>
<dbReference type="Pfam" id="PF00472">
    <property type="entry name" value="RF-1"/>
    <property type="match status" value="1"/>
</dbReference>
<dbReference type="PROSITE" id="PS00745">
    <property type="entry name" value="RF_PROK_I"/>
    <property type="match status" value="1"/>
</dbReference>
<dbReference type="GO" id="GO:0016149">
    <property type="term" value="F:translation release factor activity, codon specific"/>
    <property type="evidence" value="ECO:0007669"/>
    <property type="project" value="UniProtKB-UniRule"/>
</dbReference>
<sequence length="354" mass="40657">MRLADKLSRIELRYEELLTLLSQKEIINDREKFQQFGKELSELEELVQFFRKFKETEKQIKETEAMLSDPEMKELASQELDELKTKQEKIKIDIEILLLPKDPSDEKNIIMEIRAGTGGEEAALFAGELLRMYLRYAERKGWKVEWIESNDTGLGGYKEAIISILGKGVYSRLKFESGTHRVQRVPKTESSGRVHTSAATVAVLPEVEDVDIEIDEKDLRVDTYRSGGAGGQNVNKVSSAIRITHIPSGLVVACQQERSQHQNREKAMKLLRAKLYEMEVERKRKGREEARKIMVGTGDRSEKIRTYNYPQGRITDHRIGFTIYRLQEALDGDIDEIIDALKTADRIAKLENIK</sequence>
<evidence type="ECO:0000259" key="9">
    <source>
        <dbReference type="PROSITE" id="PS00745"/>
    </source>
</evidence>
<dbReference type="InterPro" id="IPR045853">
    <property type="entry name" value="Pep_chain_release_fac_I_sf"/>
</dbReference>
<dbReference type="InterPro" id="IPR005139">
    <property type="entry name" value="PCRF"/>
</dbReference>
<dbReference type="NCBIfam" id="NF001859">
    <property type="entry name" value="PRK00591.1"/>
    <property type="match status" value="1"/>
</dbReference>
<dbReference type="AlphaFoldDB" id="A0A1F4SWZ3"/>
<dbReference type="NCBIfam" id="TIGR00019">
    <property type="entry name" value="prfA"/>
    <property type="match status" value="1"/>
</dbReference>
<keyword evidence="5 8" id="KW-0963">Cytoplasm</keyword>
<dbReference type="SUPFAM" id="SSF75620">
    <property type="entry name" value="Release factor"/>
    <property type="match status" value="1"/>
</dbReference>
<evidence type="ECO:0000256" key="6">
    <source>
        <dbReference type="ARBA" id="ARBA00022917"/>
    </source>
</evidence>
<comment type="function">
    <text evidence="1 8">Peptide chain release factor 1 directs the termination of translation in response to the peptide chain termination codons UAG and UAA.</text>
</comment>
<evidence type="ECO:0000256" key="2">
    <source>
        <dbReference type="ARBA" id="ARBA00004496"/>
    </source>
</evidence>
<dbReference type="Gene3D" id="3.30.160.20">
    <property type="match status" value="1"/>
</dbReference>
<dbReference type="GO" id="GO:0005829">
    <property type="term" value="C:cytosol"/>
    <property type="evidence" value="ECO:0007669"/>
    <property type="project" value="UniProtKB-ARBA"/>
</dbReference>
<protein>
    <recommendedName>
        <fullName evidence="7 8">Peptide chain release factor 1</fullName>
        <shortName evidence="8">RF-1</shortName>
    </recommendedName>
</protein>
<feature type="modified residue" description="N5-methylglutamine" evidence="8">
    <location>
        <position position="232"/>
    </location>
</feature>
<dbReference type="InterPro" id="IPR000352">
    <property type="entry name" value="Pep_chain_release_fac_I"/>
</dbReference>
<dbReference type="FunFam" id="3.30.70.1660:FF:000004">
    <property type="entry name" value="Peptide chain release factor 1"/>
    <property type="match status" value="1"/>
</dbReference>
<dbReference type="HAMAP" id="MF_00093">
    <property type="entry name" value="Rel_fac_1"/>
    <property type="match status" value="1"/>
</dbReference>
<evidence type="ECO:0000256" key="4">
    <source>
        <dbReference type="ARBA" id="ARBA00022481"/>
    </source>
</evidence>
<organism evidence="10 11">
    <name type="scientific">candidate division WOR-1 bacterium RIFOXYB2_FULL_37_13</name>
    <dbReference type="NCBI Taxonomy" id="1802579"/>
    <lineage>
        <taxon>Bacteria</taxon>
        <taxon>Bacillati</taxon>
        <taxon>Saganbacteria</taxon>
    </lineage>
</organism>
<evidence type="ECO:0000256" key="3">
    <source>
        <dbReference type="ARBA" id="ARBA00010835"/>
    </source>
</evidence>
<feature type="domain" description="Prokaryotic-type class I peptide chain release factors" evidence="9">
    <location>
        <begin position="225"/>
        <end position="241"/>
    </location>
</feature>
<reference evidence="10 11" key="1">
    <citation type="journal article" date="2016" name="Nat. Commun.">
        <title>Thousands of microbial genomes shed light on interconnected biogeochemical processes in an aquifer system.</title>
        <authorList>
            <person name="Anantharaman K."/>
            <person name="Brown C.T."/>
            <person name="Hug L.A."/>
            <person name="Sharon I."/>
            <person name="Castelle C.J."/>
            <person name="Probst A.J."/>
            <person name="Thomas B.C."/>
            <person name="Singh A."/>
            <person name="Wilkins M.J."/>
            <person name="Karaoz U."/>
            <person name="Brodie E.L."/>
            <person name="Williams K.H."/>
            <person name="Hubbard S.S."/>
            <person name="Banfield J.F."/>
        </authorList>
    </citation>
    <scope>NUCLEOTIDE SEQUENCE [LARGE SCALE GENOMIC DNA]</scope>
</reference>
<dbReference type="Pfam" id="PF03462">
    <property type="entry name" value="PCRF"/>
    <property type="match status" value="1"/>
</dbReference>
<evidence type="ECO:0000256" key="1">
    <source>
        <dbReference type="ARBA" id="ARBA00002986"/>
    </source>
</evidence>
<dbReference type="Proteomes" id="UP000178417">
    <property type="component" value="Unassembled WGS sequence"/>
</dbReference>
<evidence type="ECO:0000256" key="7">
    <source>
        <dbReference type="ARBA" id="ARBA00050039"/>
    </source>
</evidence>
<dbReference type="PANTHER" id="PTHR43804:SF7">
    <property type="entry name" value="LD18447P"/>
    <property type="match status" value="1"/>
</dbReference>
<comment type="similarity">
    <text evidence="3 8">Belongs to the prokaryotic/mitochondrial release factor family.</text>
</comment>
<accession>A0A1F4SWZ3</accession>
<dbReference type="SMART" id="SM00937">
    <property type="entry name" value="PCRF"/>
    <property type="match status" value="1"/>
</dbReference>
<keyword evidence="4 8" id="KW-0488">Methylation</keyword>
<dbReference type="InterPro" id="IPR004373">
    <property type="entry name" value="RF-1"/>
</dbReference>
<evidence type="ECO:0000313" key="10">
    <source>
        <dbReference type="EMBL" id="OGC24952.1"/>
    </source>
</evidence>
<evidence type="ECO:0000256" key="8">
    <source>
        <dbReference type="HAMAP-Rule" id="MF_00093"/>
    </source>
</evidence>
<evidence type="ECO:0000256" key="5">
    <source>
        <dbReference type="ARBA" id="ARBA00022490"/>
    </source>
</evidence>
<dbReference type="FunFam" id="3.30.70.1660:FF:000002">
    <property type="entry name" value="Peptide chain release factor 1"/>
    <property type="match status" value="1"/>
</dbReference>
<dbReference type="InterPro" id="IPR050057">
    <property type="entry name" value="Prokaryotic/Mito_RF"/>
</dbReference>
<name>A0A1F4SWZ3_UNCSA</name>
<dbReference type="Gene3D" id="6.10.140.1950">
    <property type="match status" value="1"/>
</dbReference>
<keyword evidence="6 8" id="KW-0648">Protein biosynthesis</keyword>
<evidence type="ECO:0000313" key="11">
    <source>
        <dbReference type="Proteomes" id="UP000178417"/>
    </source>
</evidence>
<dbReference type="EMBL" id="MEUB01000005">
    <property type="protein sequence ID" value="OGC24952.1"/>
    <property type="molecule type" value="Genomic_DNA"/>
</dbReference>
<proteinExistence type="inferred from homology"/>
<comment type="PTM">
    <text evidence="8">Methylated by PrmC. Methylation increases the termination efficiency of RF1.</text>
</comment>